<feature type="active site" evidence="3">
    <location>
        <position position="177"/>
    </location>
</feature>
<dbReference type="InterPro" id="IPR029154">
    <property type="entry name" value="HIBADH-like_NADP-bd"/>
</dbReference>
<dbReference type="GO" id="GO:0016616">
    <property type="term" value="F:oxidoreductase activity, acting on the CH-OH group of donors, NAD or NADP as acceptor"/>
    <property type="evidence" value="ECO:0007669"/>
    <property type="project" value="TreeGrafter"/>
</dbReference>
<dbReference type="PANTHER" id="PTHR22981">
    <property type="entry name" value="3-HYDROXYISOBUTYRATE DEHYDROGENASE-RELATED"/>
    <property type="match status" value="1"/>
</dbReference>
<evidence type="ECO:0000256" key="1">
    <source>
        <dbReference type="ARBA" id="ARBA00023002"/>
    </source>
</evidence>
<evidence type="ECO:0000259" key="4">
    <source>
        <dbReference type="Pfam" id="PF03446"/>
    </source>
</evidence>
<dbReference type="Pfam" id="PF14833">
    <property type="entry name" value="NAD_binding_11"/>
    <property type="match status" value="1"/>
</dbReference>
<dbReference type="Pfam" id="PF03446">
    <property type="entry name" value="NAD_binding_2"/>
    <property type="match status" value="1"/>
</dbReference>
<keyword evidence="1" id="KW-0560">Oxidoreductase</keyword>
<evidence type="ECO:0000256" key="2">
    <source>
        <dbReference type="ARBA" id="ARBA00023027"/>
    </source>
</evidence>
<name>A0A918DPW2_9GAMM</name>
<evidence type="ECO:0000259" key="5">
    <source>
        <dbReference type="Pfam" id="PF14833"/>
    </source>
</evidence>
<reference evidence="6 7" key="1">
    <citation type="journal article" date="2014" name="Int. J. Syst. Evol. Microbiol.">
        <title>Complete genome sequence of Corynebacterium casei LMG S-19264T (=DSM 44701T), isolated from a smear-ripened cheese.</title>
        <authorList>
            <consortium name="US DOE Joint Genome Institute (JGI-PGF)"/>
            <person name="Walter F."/>
            <person name="Albersmeier A."/>
            <person name="Kalinowski J."/>
            <person name="Ruckert C."/>
        </authorList>
    </citation>
    <scope>NUCLEOTIDE SEQUENCE [LARGE SCALE GENOMIC DNA]</scope>
    <source>
        <strain evidence="6 7">CGMCC 1.7286</strain>
    </source>
</reference>
<dbReference type="SUPFAM" id="SSF48179">
    <property type="entry name" value="6-phosphogluconate dehydrogenase C-terminal domain-like"/>
    <property type="match status" value="1"/>
</dbReference>
<accession>A0A918DPW2</accession>
<dbReference type="InterPro" id="IPR006115">
    <property type="entry name" value="6PGDH_NADP-bd"/>
</dbReference>
<dbReference type="InterPro" id="IPR036291">
    <property type="entry name" value="NAD(P)-bd_dom_sf"/>
</dbReference>
<feature type="domain" description="6-phosphogluconate dehydrogenase NADP-binding" evidence="4">
    <location>
        <begin position="8"/>
        <end position="168"/>
    </location>
</feature>
<dbReference type="EMBL" id="BMLT01000001">
    <property type="protein sequence ID" value="GGO76266.1"/>
    <property type="molecule type" value="Genomic_DNA"/>
</dbReference>
<dbReference type="InterPro" id="IPR002204">
    <property type="entry name" value="3-OH-isobutyrate_DH-rel_CS"/>
</dbReference>
<keyword evidence="2" id="KW-0520">NAD</keyword>
<dbReference type="GO" id="GO:0016054">
    <property type="term" value="P:organic acid catabolic process"/>
    <property type="evidence" value="ECO:0007669"/>
    <property type="project" value="UniProtKB-ARBA"/>
</dbReference>
<protein>
    <submittedName>
        <fullName evidence="6">2-hydroxy-3-oxopropionate reductase</fullName>
    </submittedName>
</protein>
<dbReference type="InterPro" id="IPR008927">
    <property type="entry name" value="6-PGluconate_DH-like_C_sf"/>
</dbReference>
<sequence>MTVNNIKTVGFIGLGQMGWPMASRLAAAGFALVIQDADPVRMNDFCKQVNGLIKVAESDSAWAEVDALITMLPNSKIVEKVLLDSGVARQLRPGTLLIDMSSSEPICTRSLATTLRESGLAFIDAPVSGGVKGAVAGTLAVMVGGEIEDLERARDLLDCIGKNIFHVGQAGAGHAAKALNNYVSAATLLITVEALHAAEEFGIDPLMMTDVLNASSGRSNTTENKVKQFMLSGTYGSGFSLKLMAKDVRIAMNLIEAQRQLAPLGRSSLTVWEQGASVADAGTDHTEMYALLSGKDKIK</sequence>
<dbReference type="InterPro" id="IPR013328">
    <property type="entry name" value="6PGD_dom2"/>
</dbReference>
<dbReference type="GO" id="GO:0051287">
    <property type="term" value="F:NAD binding"/>
    <property type="evidence" value="ECO:0007669"/>
    <property type="project" value="InterPro"/>
</dbReference>
<dbReference type="PROSITE" id="PS00895">
    <property type="entry name" value="3_HYDROXYISOBUT_DH"/>
    <property type="match status" value="1"/>
</dbReference>
<dbReference type="GO" id="GO:0050661">
    <property type="term" value="F:NADP binding"/>
    <property type="evidence" value="ECO:0007669"/>
    <property type="project" value="InterPro"/>
</dbReference>
<gene>
    <name evidence="6" type="ORF">GCM10011348_03060</name>
</gene>
<dbReference type="Gene3D" id="1.10.1040.10">
    <property type="entry name" value="N-(1-d-carboxylethyl)-l-norvaline Dehydrogenase, domain 2"/>
    <property type="match status" value="1"/>
</dbReference>
<comment type="caution">
    <text evidence="6">The sequence shown here is derived from an EMBL/GenBank/DDBJ whole genome shotgun (WGS) entry which is preliminary data.</text>
</comment>
<dbReference type="AlphaFoldDB" id="A0A918DPW2"/>
<dbReference type="SUPFAM" id="SSF51735">
    <property type="entry name" value="NAD(P)-binding Rossmann-fold domains"/>
    <property type="match status" value="1"/>
</dbReference>
<evidence type="ECO:0000313" key="7">
    <source>
        <dbReference type="Proteomes" id="UP000599578"/>
    </source>
</evidence>
<dbReference type="Proteomes" id="UP000599578">
    <property type="component" value="Unassembled WGS sequence"/>
</dbReference>
<dbReference type="Gene3D" id="3.40.50.720">
    <property type="entry name" value="NAD(P)-binding Rossmann-like Domain"/>
    <property type="match status" value="1"/>
</dbReference>
<dbReference type="InterPro" id="IPR015815">
    <property type="entry name" value="HIBADH-related"/>
</dbReference>
<keyword evidence="7" id="KW-1185">Reference proteome</keyword>
<dbReference type="PIRSF" id="PIRSF000103">
    <property type="entry name" value="HIBADH"/>
    <property type="match status" value="1"/>
</dbReference>
<evidence type="ECO:0000313" key="6">
    <source>
        <dbReference type="EMBL" id="GGO76266.1"/>
    </source>
</evidence>
<dbReference type="PANTHER" id="PTHR22981:SF7">
    <property type="entry name" value="3-HYDROXYISOBUTYRATE DEHYDROGENASE, MITOCHONDRIAL"/>
    <property type="match status" value="1"/>
</dbReference>
<evidence type="ECO:0000256" key="3">
    <source>
        <dbReference type="PIRSR" id="PIRSR000103-1"/>
    </source>
</evidence>
<organism evidence="6 7">
    <name type="scientific">Marinobacterium nitratireducens</name>
    <dbReference type="NCBI Taxonomy" id="518897"/>
    <lineage>
        <taxon>Bacteria</taxon>
        <taxon>Pseudomonadati</taxon>
        <taxon>Pseudomonadota</taxon>
        <taxon>Gammaproteobacteria</taxon>
        <taxon>Oceanospirillales</taxon>
        <taxon>Oceanospirillaceae</taxon>
        <taxon>Marinobacterium</taxon>
    </lineage>
</organism>
<feature type="domain" description="3-hydroxyisobutyrate dehydrogenase-like NAD-binding" evidence="5">
    <location>
        <begin position="171"/>
        <end position="292"/>
    </location>
</feature>
<proteinExistence type="predicted"/>